<dbReference type="Proteomes" id="UP000027997">
    <property type="component" value="Unassembled WGS sequence"/>
</dbReference>
<dbReference type="SUPFAM" id="SSF50939">
    <property type="entry name" value="Sialidases"/>
    <property type="match status" value="1"/>
</dbReference>
<dbReference type="GO" id="GO:0009313">
    <property type="term" value="P:oligosaccharide catabolic process"/>
    <property type="evidence" value="ECO:0007669"/>
    <property type="project" value="TreeGrafter"/>
</dbReference>
<evidence type="ECO:0000259" key="5">
    <source>
        <dbReference type="Pfam" id="PF09264"/>
    </source>
</evidence>
<dbReference type="CDD" id="cd15482">
    <property type="entry name" value="Sialidase_non-viral"/>
    <property type="match status" value="1"/>
</dbReference>
<dbReference type="PROSITE" id="PS51257">
    <property type="entry name" value="PROKAR_LIPOPROTEIN"/>
    <property type="match status" value="1"/>
</dbReference>
<dbReference type="Pfam" id="PF09264">
    <property type="entry name" value="Sial-lect-inser"/>
    <property type="match status" value="2"/>
</dbReference>
<dbReference type="InterPro" id="IPR015344">
    <property type="entry name" value="VCNA_lectin-like_dom"/>
</dbReference>
<dbReference type="GO" id="GO:0004308">
    <property type="term" value="F:exo-alpha-sialidase activity"/>
    <property type="evidence" value="ECO:0007669"/>
    <property type="project" value="UniProtKB-EC"/>
</dbReference>
<name>A0A081KGM9_9GAMM</name>
<dbReference type="InterPro" id="IPR011040">
    <property type="entry name" value="Sialidase"/>
</dbReference>
<evidence type="ECO:0000313" key="8">
    <source>
        <dbReference type="Proteomes" id="UP000027997"/>
    </source>
</evidence>
<comment type="caution">
    <text evidence="7">The sequence shown here is derived from an EMBL/GenBank/DDBJ whole genome shotgun (WGS) entry which is preliminary data.</text>
</comment>
<evidence type="ECO:0000256" key="3">
    <source>
        <dbReference type="ARBA" id="ARBA00012733"/>
    </source>
</evidence>
<feature type="signal peptide" evidence="4">
    <location>
        <begin position="1"/>
        <end position="19"/>
    </location>
</feature>
<protein>
    <recommendedName>
        <fullName evidence="3">exo-alpha-sialidase</fullName>
        <ecNumber evidence="3">3.2.1.18</ecNumber>
    </recommendedName>
</protein>
<feature type="domain" description="Vibrio cholerae neuraminidase lectin-like" evidence="5">
    <location>
        <begin position="380"/>
        <end position="576"/>
    </location>
</feature>
<feature type="domain" description="Sialidase" evidence="6">
    <location>
        <begin position="597"/>
        <end position="784"/>
    </location>
</feature>
<keyword evidence="8" id="KW-1185">Reference proteome</keyword>
<gene>
    <name evidence="7" type="ORF">GV64_23595</name>
</gene>
<sequence>MYKKTILAACIAAVLPLMVGCDNDDDNVTNPPTPIPPPVESVDLAFNAESDSSPIAQGWSGNLSGPAYGELVEETLADGTTVLAWYVNGLEGIAEWKATPEGEFNAMASQNGWTMAFTMRVESGSYLTNYYGNGVKRFLPVLKLDGNNLVVELEGDQAYTLVEGDLEAAMGYHNYVISFDPATGKATYQFDDKIITSDWQGSESAHNVVAWGNGSSSTSGASEAFYQSFTFDIPGYEFTPSFKLFKAGSEQGEDATNAYRIPALQSAVGDYVFAFAEGRPGGADPGQAGEIVMSAKFSTDGGENWSEVENISKSLEPGEMYDFSDPRPIYNEQTGELTIVYTQWPTHCAQNGDCIQPDGENKLFFQKFNMNSKTWEAPVDITAQVRERAWDARGWSGKAAWSFDITDALQTPAAGNWSLVTDRKAIQGQITDYLVTGEAILLPTVTVTEANNLVVNLNGTGGGDFTLLEDVGPAEFHTSEIRYDPVTKTASYLFDGEVIASNWSGAPNSAKKVVFGNDLTNDEGRATYKSANFTIGETTVIDYSASATPAAEATPVAQGWTAELAEKGRGILGWKSTNAGPGNGIQLKWQTIDQGNHNGRMILPSIILDGFGELDVQSVYSDDNGETWKSGARALMPYDMSGNNIQQVQPSESDLVELTDGRLLLTTRNDGHGNYGGVFYGPRIQFISNNGGETWVYDANSTLPKNIDEVDASLIRYSGSPTDDNTMLLFSAPIGNTPGDKKRTNLGIWSSTDEGATWNGPKQVWTGDSWYSDMTMMPDGKVGILVETGGYSISLLKKDISELLPEAQPQP</sequence>
<dbReference type="eggNOG" id="COG4409">
    <property type="taxonomic scope" value="Bacteria"/>
</dbReference>
<dbReference type="InterPro" id="IPR013320">
    <property type="entry name" value="ConA-like_dom_sf"/>
</dbReference>
<dbReference type="STRING" id="305900.GV64_23595"/>
<dbReference type="PANTHER" id="PTHR10628:SF30">
    <property type="entry name" value="EXO-ALPHA-SIALIDASE"/>
    <property type="match status" value="1"/>
</dbReference>
<evidence type="ECO:0000256" key="2">
    <source>
        <dbReference type="ARBA" id="ARBA00009348"/>
    </source>
</evidence>
<dbReference type="InterPro" id="IPR036278">
    <property type="entry name" value="Sialidase_sf"/>
</dbReference>
<dbReference type="EMBL" id="JOJP01000001">
    <property type="protein sequence ID" value="KEI73305.1"/>
    <property type="molecule type" value="Genomic_DNA"/>
</dbReference>
<dbReference type="GO" id="GO:0016020">
    <property type="term" value="C:membrane"/>
    <property type="evidence" value="ECO:0007669"/>
    <property type="project" value="TreeGrafter"/>
</dbReference>
<dbReference type="GO" id="GO:0006689">
    <property type="term" value="P:ganglioside catabolic process"/>
    <property type="evidence" value="ECO:0007669"/>
    <property type="project" value="TreeGrafter"/>
</dbReference>
<evidence type="ECO:0000259" key="6">
    <source>
        <dbReference type="Pfam" id="PF13088"/>
    </source>
</evidence>
<dbReference type="SUPFAM" id="SSF49899">
    <property type="entry name" value="Concanavalin A-like lectins/glucanases"/>
    <property type="match status" value="2"/>
</dbReference>
<dbReference type="GO" id="GO:0033691">
    <property type="term" value="F:sialic acid binding"/>
    <property type="evidence" value="ECO:0007669"/>
    <property type="project" value="InterPro"/>
</dbReference>
<dbReference type="PANTHER" id="PTHR10628">
    <property type="entry name" value="SIALIDASE"/>
    <property type="match status" value="1"/>
</dbReference>
<comment type="catalytic activity">
    <reaction evidence="1">
        <text>Hydrolysis of alpha-(2-&gt;3)-, alpha-(2-&gt;6)-, alpha-(2-&gt;8)- glycosidic linkages of terminal sialic acid residues in oligosaccharides, glycoproteins, glycolipids, colominic acid and synthetic substrates.</text>
        <dbReference type="EC" id="3.2.1.18"/>
    </reaction>
</comment>
<keyword evidence="4" id="KW-0732">Signal</keyword>
<dbReference type="Pfam" id="PF13088">
    <property type="entry name" value="BNR_2"/>
    <property type="match status" value="1"/>
</dbReference>
<dbReference type="Gene3D" id="2.120.10.10">
    <property type="match status" value="1"/>
</dbReference>
<dbReference type="InterPro" id="IPR026856">
    <property type="entry name" value="Sialidase_fam"/>
</dbReference>
<proteinExistence type="inferred from homology"/>
<evidence type="ECO:0000313" key="7">
    <source>
        <dbReference type="EMBL" id="KEI73305.1"/>
    </source>
</evidence>
<dbReference type="GO" id="GO:0005737">
    <property type="term" value="C:cytoplasm"/>
    <property type="evidence" value="ECO:0007669"/>
    <property type="project" value="TreeGrafter"/>
</dbReference>
<feature type="chain" id="PRO_5001758869" description="exo-alpha-sialidase" evidence="4">
    <location>
        <begin position="20"/>
        <end position="811"/>
    </location>
</feature>
<reference evidence="7 8" key="1">
    <citation type="submission" date="2014-06" db="EMBL/GenBank/DDBJ databases">
        <title>Whole Genome Sequences of Three Symbiotic Endozoicomonas Bacteria.</title>
        <authorList>
            <person name="Neave M.J."/>
            <person name="Apprill A."/>
            <person name="Voolstra C.R."/>
        </authorList>
    </citation>
    <scope>NUCLEOTIDE SEQUENCE [LARGE SCALE GENOMIC DNA]</scope>
    <source>
        <strain evidence="7 8">DSM 22380</strain>
    </source>
</reference>
<comment type="similarity">
    <text evidence="2">Belongs to the glycosyl hydrolase 33 family.</text>
</comment>
<evidence type="ECO:0000256" key="1">
    <source>
        <dbReference type="ARBA" id="ARBA00000427"/>
    </source>
</evidence>
<dbReference type="Gene3D" id="2.60.120.200">
    <property type="match status" value="2"/>
</dbReference>
<dbReference type="AlphaFoldDB" id="A0A081KGM9"/>
<organism evidence="7 8">
    <name type="scientific">Endozoicomonas elysicola</name>
    <dbReference type="NCBI Taxonomy" id="305900"/>
    <lineage>
        <taxon>Bacteria</taxon>
        <taxon>Pseudomonadati</taxon>
        <taxon>Pseudomonadota</taxon>
        <taxon>Gammaproteobacteria</taxon>
        <taxon>Oceanospirillales</taxon>
        <taxon>Endozoicomonadaceae</taxon>
        <taxon>Endozoicomonas</taxon>
    </lineage>
</organism>
<dbReference type="EC" id="3.2.1.18" evidence="3"/>
<feature type="domain" description="Vibrio cholerae neuraminidase lectin-like" evidence="5">
    <location>
        <begin position="84"/>
        <end position="231"/>
    </location>
</feature>
<accession>A0A081KGM9</accession>
<dbReference type="RefSeq" id="WP_020581838.1">
    <property type="nucleotide sequence ID" value="NZ_JOJP01000001.1"/>
</dbReference>
<evidence type="ECO:0000256" key="4">
    <source>
        <dbReference type="SAM" id="SignalP"/>
    </source>
</evidence>